<keyword evidence="3" id="KW-1185">Reference proteome</keyword>
<feature type="transmembrane region" description="Helical" evidence="1">
    <location>
        <begin position="219"/>
        <end position="237"/>
    </location>
</feature>
<feature type="transmembrane region" description="Helical" evidence="1">
    <location>
        <begin position="112"/>
        <end position="137"/>
    </location>
</feature>
<dbReference type="EMBL" id="JBHSGK010000013">
    <property type="protein sequence ID" value="MFC4737128.1"/>
    <property type="molecule type" value="Genomic_DNA"/>
</dbReference>
<feature type="transmembrane region" description="Helical" evidence="1">
    <location>
        <begin position="61"/>
        <end position="82"/>
    </location>
</feature>
<gene>
    <name evidence="2" type="ORF">ACFO4L_11065</name>
</gene>
<sequence length="258" mass="29148">MVRIVGTSIKDAFQLLRGNWLNIIGVVVLAYVIKLVFETLPVQGTVQVRMEPLTIANTNNLLSLAIAAVVNSILFFIIIDYITKTAHTMRRRFWSTCAYPFKQWSLLYKGTAVFFMTYLLLDVVGTLFMYGGILGLFGNMMALQAGGAMLLAFYAGIFTLLIWILLGISQVGYILYEYPEKSVLKSIRESFTMMKGYRLSLLGLFVLAVISILAGALLFIIGAVIMIVVYEVVRLAFYQELKRRKRREDWHRKVNAGA</sequence>
<reference evidence="3" key="1">
    <citation type="journal article" date="2019" name="Int. J. Syst. Evol. Microbiol.">
        <title>The Global Catalogue of Microorganisms (GCM) 10K type strain sequencing project: providing services to taxonomists for standard genome sequencing and annotation.</title>
        <authorList>
            <consortium name="The Broad Institute Genomics Platform"/>
            <consortium name="The Broad Institute Genome Sequencing Center for Infectious Disease"/>
            <person name="Wu L."/>
            <person name="Ma J."/>
        </authorList>
    </citation>
    <scope>NUCLEOTIDE SEQUENCE [LARGE SCALE GENOMIC DNA]</scope>
    <source>
        <strain evidence="3">JCM 12165</strain>
    </source>
</reference>
<feature type="transmembrane region" description="Helical" evidence="1">
    <location>
        <begin position="149"/>
        <end position="176"/>
    </location>
</feature>
<evidence type="ECO:0000256" key="1">
    <source>
        <dbReference type="SAM" id="Phobius"/>
    </source>
</evidence>
<evidence type="ECO:0008006" key="4">
    <source>
        <dbReference type="Google" id="ProtNLM"/>
    </source>
</evidence>
<protein>
    <recommendedName>
        <fullName evidence="4">DUF975 family protein</fullName>
    </recommendedName>
</protein>
<accession>A0ABV9NUQ4</accession>
<comment type="caution">
    <text evidence="2">The sequence shown here is derived from an EMBL/GenBank/DDBJ whole genome shotgun (WGS) entry which is preliminary data.</text>
</comment>
<keyword evidence="1" id="KW-0472">Membrane</keyword>
<keyword evidence="1" id="KW-1133">Transmembrane helix</keyword>
<evidence type="ECO:0000313" key="3">
    <source>
        <dbReference type="Proteomes" id="UP001595896"/>
    </source>
</evidence>
<feature type="transmembrane region" description="Helical" evidence="1">
    <location>
        <begin position="196"/>
        <end position="213"/>
    </location>
</feature>
<keyword evidence="1" id="KW-0812">Transmembrane</keyword>
<evidence type="ECO:0000313" key="2">
    <source>
        <dbReference type="EMBL" id="MFC4737128.1"/>
    </source>
</evidence>
<dbReference type="Proteomes" id="UP001595896">
    <property type="component" value="Unassembled WGS sequence"/>
</dbReference>
<organism evidence="2 3">
    <name type="scientific">Bacillus daqingensis</name>
    <dbReference type="NCBI Taxonomy" id="872396"/>
    <lineage>
        <taxon>Bacteria</taxon>
        <taxon>Bacillati</taxon>
        <taxon>Bacillota</taxon>
        <taxon>Bacilli</taxon>
        <taxon>Bacillales</taxon>
        <taxon>Bacillaceae</taxon>
        <taxon>Bacillus</taxon>
    </lineage>
</organism>
<name>A0ABV9NUQ4_9BACI</name>
<dbReference type="RefSeq" id="WP_377909734.1">
    <property type="nucleotide sequence ID" value="NZ_JBHSGK010000013.1"/>
</dbReference>
<proteinExistence type="predicted"/>
<feature type="transmembrane region" description="Helical" evidence="1">
    <location>
        <begin position="20"/>
        <end position="41"/>
    </location>
</feature>